<protein>
    <submittedName>
        <fullName evidence="2">Uncharacterized protein</fullName>
    </submittedName>
</protein>
<reference evidence="2 3" key="1">
    <citation type="journal article" date="2018" name="Sci. Rep.">
        <title>Genomic signatures of local adaptation to the degree of environmental predictability in rotifers.</title>
        <authorList>
            <person name="Franch-Gras L."/>
            <person name="Hahn C."/>
            <person name="Garcia-Roger E.M."/>
            <person name="Carmona M.J."/>
            <person name="Serra M."/>
            <person name="Gomez A."/>
        </authorList>
    </citation>
    <scope>NUCLEOTIDE SEQUENCE [LARGE SCALE GENOMIC DNA]</scope>
    <source>
        <strain evidence="2">HYR1</strain>
    </source>
</reference>
<keyword evidence="3" id="KW-1185">Reference proteome</keyword>
<dbReference type="AlphaFoldDB" id="A0A3M7QKT5"/>
<accession>A0A3M7QKT5</accession>
<proteinExistence type="predicted"/>
<sequence>MIFEVLNKFILFIFTIAYIYFLLIIKKINCQNKLVDKYYFKIEKRNFRLEYLITTEEHINFNSNCLTQKSSVNSLLPIHDTQTLSILFDMTSIINRS</sequence>
<evidence type="ECO:0000313" key="3">
    <source>
        <dbReference type="Proteomes" id="UP000276133"/>
    </source>
</evidence>
<keyword evidence="1" id="KW-1133">Transmembrane helix</keyword>
<keyword evidence="1" id="KW-0812">Transmembrane</keyword>
<evidence type="ECO:0000313" key="2">
    <source>
        <dbReference type="EMBL" id="RNA11903.1"/>
    </source>
</evidence>
<feature type="transmembrane region" description="Helical" evidence="1">
    <location>
        <begin position="6"/>
        <end position="25"/>
    </location>
</feature>
<dbReference type="Proteomes" id="UP000276133">
    <property type="component" value="Unassembled WGS sequence"/>
</dbReference>
<gene>
    <name evidence="2" type="ORF">BpHYR1_022787</name>
</gene>
<name>A0A3M7QKT5_BRAPC</name>
<dbReference type="EMBL" id="REGN01005822">
    <property type="protein sequence ID" value="RNA11903.1"/>
    <property type="molecule type" value="Genomic_DNA"/>
</dbReference>
<keyword evidence="1" id="KW-0472">Membrane</keyword>
<organism evidence="2 3">
    <name type="scientific">Brachionus plicatilis</name>
    <name type="common">Marine rotifer</name>
    <name type="synonym">Brachionus muelleri</name>
    <dbReference type="NCBI Taxonomy" id="10195"/>
    <lineage>
        <taxon>Eukaryota</taxon>
        <taxon>Metazoa</taxon>
        <taxon>Spiralia</taxon>
        <taxon>Gnathifera</taxon>
        <taxon>Rotifera</taxon>
        <taxon>Eurotatoria</taxon>
        <taxon>Monogononta</taxon>
        <taxon>Pseudotrocha</taxon>
        <taxon>Ploima</taxon>
        <taxon>Brachionidae</taxon>
        <taxon>Brachionus</taxon>
    </lineage>
</organism>
<comment type="caution">
    <text evidence="2">The sequence shown here is derived from an EMBL/GenBank/DDBJ whole genome shotgun (WGS) entry which is preliminary data.</text>
</comment>
<evidence type="ECO:0000256" key="1">
    <source>
        <dbReference type="SAM" id="Phobius"/>
    </source>
</evidence>